<comment type="caution">
    <text evidence="1">The sequence shown here is derived from an EMBL/GenBank/DDBJ whole genome shotgun (WGS) entry which is preliminary data.</text>
</comment>
<dbReference type="EMBL" id="JPMI01000323">
    <property type="protein sequence ID" value="KFA87835.1"/>
    <property type="molecule type" value="Genomic_DNA"/>
</dbReference>
<sequence length="303" mass="34318">MRYPRLRHYDNDGGLGASDALLICFYIPHPNERIARAVIRAVELFRERIQPYQLVRNDTGDGQIEPLDDISWERTRRNTLDAEPGGSGSLRLLGKTHRVDDLYVDYRGLSPVPLPWPERKDDVCVLYLRLPTEFLEERGPEHVHALALELAAELPFSSGYADFVLCSFDEDAVEALKLVRPRYPGVHLAASRATTMNVNTWVEGVHWMNFLGQPVLGRLGGVSGLRECLALPGISLQEMSGERVLITLGEGPEVGDVEAGRRLAPHRALAQVLEPYLYQRKPPFSFCEPIPEELLRWDRRFLE</sequence>
<proteinExistence type="predicted"/>
<name>A0A084SHA0_9BACT</name>
<dbReference type="Pfam" id="PF11876">
    <property type="entry name" value="TsiV"/>
    <property type="match status" value="1"/>
</dbReference>
<evidence type="ECO:0000313" key="2">
    <source>
        <dbReference type="Proteomes" id="UP000028547"/>
    </source>
</evidence>
<evidence type="ECO:0008006" key="3">
    <source>
        <dbReference type="Google" id="ProtNLM"/>
    </source>
</evidence>
<gene>
    <name evidence="1" type="ORF">Q664_45060</name>
</gene>
<organism evidence="1 2">
    <name type="scientific">Archangium violaceum Cb vi76</name>
    <dbReference type="NCBI Taxonomy" id="1406225"/>
    <lineage>
        <taxon>Bacteria</taxon>
        <taxon>Pseudomonadati</taxon>
        <taxon>Myxococcota</taxon>
        <taxon>Myxococcia</taxon>
        <taxon>Myxococcales</taxon>
        <taxon>Cystobacterineae</taxon>
        <taxon>Archangiaceae</taxon>
        <taxon>Archangium</taxon>
    </lineage>
</organism>
<accession>A0A084SHA0</accession>
<evidence type="ECO:0000313" key="1">
    <source>
        <dbReference type="EMBL" id="KFA87835.1"/>
    </source>
</evidence>
<dbReference type="InterPro" id="IPR021815">
    <property type="entry name" value="TsiV"/>
</dbReference>
<reference evidence="1 2" key="1">
    <citation type="submission" date="2014-07" db="EMBL/GenBank/DDBJ databases">
        <title>Draft Genome Sequence of Gephyronic Acid Producer, Cystobacter violaceus Strain Cb vi76.</title>
        <authorList>
            <person name="Stevens D.C."/>
            <person name="Young J."/>
            <person name="Carmichael R."/>
            <person name="Tan J."/>
            <person name="Taylor R.E."/>
        </authorList>
    </citation>
    <scope>NUCLEOTIDE SEQUENCE [LARGE SCALE GENOMIC DNA]</scope>
    <source>
        <strain evidence="1 2">Cb vi76</strain>
    </source>
</reference>
<dbReference type="AlphaFoldDB" id="A0A084SHA0"/>
<protein>
    <recommendedName>
        <fullName evidence="3">DUF3396 domain-containing protein</fullName>
    </recommendedName>
</protein>
<dbReference type="RefSeq" id="WP_043410793.1">
    <property type="nucleotide sequence ID" value="NZ_JPMI01000323.1"/>
</dbReference>
<dbReference type="Proteomes" id="UP000028547">
    <property type="component" value="Unassembled WGS sequence"/>
</dbReference>